<dbReference type="InterPro" id="IPR012337">
    <property type="entry name" value="RNaseH-like_sf"/>
</dbReference>
<proteinExistence type="predicted"/>
<protein>
    <recommendedName>
        <fullName evidence="2">RNase H type-1 domain-containing protein</fullName>
    </recommendedName>
</protein>
<dbReference type="InterPro" id="IPR036397">
    <property type="entry name" value="RNaseH_sf"/>
</dbReference>
<gene>
    <name evidence="3" type="ORF">Zmor_018586</name>
</gene>
<dbReference type="CDD" id="cd09276">
    <property type="entry name" value="Rnase_HI_RT_non_LTR"/>
    <property type="match status" value="1"/>
</dbReference>
<keyword evidence="1" id="KW-0472">Membrane</keyword>
<sequence>MNDNSEGRADIDIYLDGAKTDSGSGAGIYSEQLNAQISVPLGTHTSVLQTELMGIMLGARIIGEREIGNKSIGILTDSKSALLALDSCMVRSGLVWECRQTLKYVMQRNSVELCWIKLHSGNEGNERADEMAKRAARMPFWGPEPAITPSVTLSNELVKQYTQRRHEQIWVKLRSCRHSRACMATPDHVAQDFLSFEGSLIHIKESNITAVACNCEDFRIYLREKTRSSTYHPESKLHECYKYEIVSTPEKVQVVCNLTLVKIADGPLDSVTFKCVSNDAFWKISKVCRNGSETHPCHVDCIHPDCRKNDGQLDVNPDHVTRSPALNRNITKNEGQHSEASSIVFIIVAVLVVPPMIYCVRKYVQYKIERQERKIPQPFEV</sequence>
<keyword evidence="4" id="KW-1185">Reference proteome</keyword>
<evidence type="ECO:0000313" key="4">
    <source>
        <dbReference type="Proteomes" id="UP001168821"/>
    </source>
</evidence>
<dbReference type="GO" id="GO:0003676">
    <property type="term" value="F:nucleic acid binding"/>
    <property type="evidence" value="ECO:0007669"/>
    <property type="project" value="InterPro"/>
</dbReference>
<organism evidence="3 4">
    <name type="scientific">Zophobas morio</name>
    <dbReference type="NCBI Taxonomy" id="2755281"/>
    <lineage>
        <taxon>Eukaryota</taxon>
        <taxon>Metazoa</taxon>
        <taxon>Ecdysozoa</taxon>
        <taxon>Arthropoda</taxon>
        <taxon>Hexapoda</taxon>
        <taxon>Insecta</taxon>
        <taxon>Pterygota</taxon>
        <taxon>Neoptera</taxon>
        <taxon>Endopterygota</taxon>
        <taxon>Coleoptera</taxon>
        <taxon>Polyphaga</taxon>
        <taxon>Cucujiformia</taxon>
        <taxon>Tenebrionidae</taxon>
        <taxon>Zophobas</taxon>
    </lineage>
</organism>
<evidence type="ECO:0000256" key="1">
    <source>
        <dbReference type="SAM" id="Phobius"/>
    </source>
</evidence>
<comment type="caution">
    <text evidence="3">The sequence shown here is derived from an EMBL/GenBank/DDBJ whole genome shotgun (WGS) entry which is preliminary data.</text>
</comment>
<dbReference type="PROSITE" id="PS50879">
    <property type="entry name" value="RNASE_H_1"/>
    <property type="match status" value="1"/>
</dbReference>
<name>A0AA38IC27_9CUCU</name>
<accession>A0AA38IC27</accession>
<dbReference type="Proteomes" id="UP001168821">
    <property type="component" value="Unassembled WGS sequence"/>
</dbReference>
<dbReference type="AlphaFoldDB" id="A0AA38IC27"/>
<dbReference type="InterPro" id="IPR002156">
    <property type="entry name" value="RNaseH_domain"/>
</dbReference>
<reference evidence="3" key="1">
    <citation type="journal article" date="2023" name="G3 (Bethesda)">
        <title>Whole genome assemblies of Zophobas morio and Tenebrio molitor.</title>
        <authorList>
            <person name="Kaur S."/>
            <person name="Stinson S.A."/>
            <person name="diCenzo G.C."/>
        </authorList>
    </citation>
    <scope>NUCLEOTIDE SEQUENCE</scope>
    <source>
        <strain evidence="3">QUZm001</strain>
    </source>
</reference>
<dbReference type="GO" id="GO:0004523">
    <property type="term" value="F:RNA-DNA hybrid ribonuclease activity"/>
    <property type="evidence" value="ECO:0007669"/>
    <property type="project" value="InterPro"/>
</dbReference>
<feature type="domain" description="RNase H type-1" evidence="2">
    <location>
        <begin position="7"/>
        <end position="137"/>
    </location>
</feature>
<feature type="transmembrane region" description="Helical" evidence="1">
    <location>
        <begin position="340"/>
        <end position="360"/>
    </location>
</feature>
<keyword evidence="1" id="KW-0812">Transmembrane</keyword>
<dbReference type="Pfam" id="PF00075">
    <property type="entry name" value="RNase_H"/>
    <property type="match status" value="1"/>
</dbReference>
<evidence type="ECO:0000259" key="2">
    <source>
        <dbReference type="PROSITE" id="PS50879"/>
    </source>
</evidence>
<evidence type="ECO:0000313" key="3">
    <source>
        <dbReference type="EMBL" id="KAJ3652638.1"/>
    </source>
</evidence>
<keyword evidence="1" id="KW-1133">Transmembrane helix</keyword>
<dbReference type="EMBL" id="JALNTZ010000005">
    <property type="protein sequence ID" value="KAJ3652638.1"/>
    <property type="molecule type" value="Genomic_DNA"/>
</dbReference>
<dbReference type="Gene3D" id="3.30.420.10">
    <property type="entry name" value="Ribonuclease H-like superfamily/Ribonuclease H"/>
    <property type="match status" value="1"/>
</dbReference>
<dbReference type="SUPFAM" id="SSF53098">
    <property type="entry name" value="Ribonuclease H-like"/>
    <property type="match status" value="1"/>
</dbReference>